<dbReference type="OrthoDB" id="679959at2759"/>
<dbReference type="EMBL" id="CABITT030000005">
    <property type="protein sequence ID" value="VVB04309.1"/>
    <property type="molecule type" value="Genomic_DNA"/>
</dbReference>
<keyword evidence="3" id="KW-0812">Transmembrane</keyword>
<name>A0A565BSG2_9BRAS</name>
<dbReference type="GO" id="GO:0016020">
    <property type="term" value="C:membrane"/>
    <property type="evidence" value="ECO:0007669"/>
    <property type="project" value="UniProtKB-SubCell"/>
</dbReference>
<keyword evidence="5" id="KW-0472">Membrane</keyword>
<sequence>MAFLRLFSERDSNSTSKRNGTNASPVITLRKDIRSKYSGYQNSYTSTCKEDFNLRSFDSLLHQRTNRLISVLRAEGETQFLSLNSHIEVCGFLLELSEDVVRVIIESKEDVWKNKDLMSLVNAYFKSTAKTLDFFNTVENWVKRTEISQLIIRFAVKQFETEDLGGNKKKKYAKTLEELNKFKNVGDVFGDEFVTQYKSVYEQQVLLLEELRKMKVKLDKKQRNAKIWKTLSNVVFATAYVSVE</sequence>
<dbReference type="AlphaFoldDB" id="A0A565BSG2"/>
<comment type="subcellular location">
    <subcellularLocation>
        <location evidence="1">Membrane</location>
        <topology evidence="1">Multi-pass membrane protein</topology>
    </subcellularLocation>
</comment>
<proteinExistence type="inferred from homology"/>
<reference evidence="6" key="1">
    <citation type="submission" date="2019-07" db="EMBL/GenBank/DDBJ databases">
        <authorList>
            <person name="Dittberner H."/>
        </authorList>
    </citation>
    <scope>NUCLEOTIDE SEQUENCE [LARGE SCALE GENOMIC DNA]</scope>
</reference>
<evidence type="ECO:0000256" key="4">
    <source>
        <dbReference type="ARBA" id="ARBA00022989"/>
    </source>
</evidence>
<dbReference type="InterPro" id="IPR007749">
    <property type="entry name" value="DUF677"/>
</dbReference>
<dbReference type="PANTHER" id="PTHR31113">
    <property type="entry name" value="UPF0496 PROTEIN 3-RELATED"/>
    <property type="match status" value="1"/>
</dbReference>
<protein>
    <submittedName>
        <fullName evidence="6">Uncharacterized protein</fullName>
    </submittedName>
</protein>
<evidence type="ECO:0000256" key="1">
    <source>
        <dbReference type="ARBA" id="ARBA00004141"/>
    </source>
</evidence>
<organism evidence="6 7">
    <name type="scientific">Arabis nemorensis</name>
    <dbReference type="NCBI Taxonomy" id="586526"/>
    <lineage>
        <taxon>Eukaryota</taxon>
        <taxon>Viridiplantae</taxon>
        <taxon>Streptophyta</taxon>
        <taxon>Embryophyta</taxon>
        <taxon>Tracheophyta</taxon>
        <taxon>Spermatophyta</taxon>
        <taxon>Magnoliopsida</taxon>
        <taxon>eudicotyledons</taxon>
        <taxon>Gunneridae</taxon>
        <taxon>Pentapetalae</taxon>
        <taxon>rosids</taxon>
        <taxon>malvids</taxon>
        <taxon>Brassicales</taxon>
        <taxon>Brassicaceae</taxon>
        <taxon>Arabideae</taxon>
        <taxon>Arabis</taxon>
    </lineage>
</organism>
<dbReference type="PANTHER" id="PTHR31113:SF13">
    <property type="entry name" value="(RAPE) HYPOTHETICAL PROTEIN"/>
    <property type="match status" value="1"/>
</dbReference>
<comment type="caution">
    <text evidence="6">The sequence shown here is derived from an EMBL/GenBank/DDBJ whole genome shotgun (WGS) entry which is preliminary data.</text>
</comment>
<dbReference type="Pfam" id="PF05055">
    <property type="entry name" value="DUF677"/>
    <property type="match status" value="1"/>
</dbReference>
<accession>A0A565BSG2</accession>
<evidence type="ECO:0000313" key="7">
    <source>
        <dbReference type="Proteomes" id="UP000489600"/>
    </source>
</evidence>
<keyword evidence="7" id="KW-1185">Reference proteome</keyword>
<evidence type="ECO:0000256" key="3">
    <source>
        <dbReference type="ARBA" id="ARBA00022692"/>
    </source>
</evidence>
<evidence type="ECO:0000256" key="5">
    <source>
        <dbReference type="ARBA" id="ARBA00023136"/>
    </source>
</evidence>
<gene>
    <name evidence="6" type="ORF">ANE_LOCUS14753</name>
</gene>
<evidence type="ECO:0000313" key="6">
    <source>
        <dbReference type="EMBL" id="VVB04309.1"/>
    </source>
</evidence>
<keyword evidence="4" id="KW-1133">Transmembrane helix</keyword>
<dbReference type="Proteomes" id="UP000489600">
    <property type="component" value="Unassembled WGS sequence"/>
</dbReference>
<evidence type="ECO:0000256" key="2">
    <source>
        <dbReference type="ARBA" id="ARBA00009074"/>
    </source>
</evidence>
<comment type="similarity">
    <text evidence="2">Belongs to the UPF0496 family.</text>
</comment>